<dbReference type="SUPFAM" id="SSF55136">
    <property type="entry name" value="Probable bacterial effector-binding domain"/>
    <property type="match status" value="1"/>
</dbReference>
<dbReference type="Pfam" id="PF06445">
    <property type="entry name" value="GyrI-like"/>
    <property type="match status" value="1"/>
</dbReference>
<keyword evidence="1" id="KW-0805">Transcription regulation</keyword>
<accession>A0A1I0ZX42</accession>
<reference evidence="5 6" key="1">
    <citation type="submission" date="2016-10" db="EMBL/GenBank/DDBJ databases">
        <authorList>
            <person name="de Groot N.N."/>
        </authorList>
    </citation>
    <scope>NUCLEOTIDE SEQUENCE [LARGE SCALE GENOMIC DNA]</scope>
    <source>
        <strain evidence="5 6">DSM 5522</strain>
    </source>
</reference>
<dbReference type="InterPro" id="IPR009057">
    <property type="entry name" value="Homeodomain-like_sf"/>
</dbReference>
<evidence type="ECO:0000256" key="1">
    <source>
        <dbReference type="ARBA" id="ARBA00023015"/>
    </source>
</evidence>
<dbReference type="STRING" id="1120918.SAMN05216249_11851"/>
<dbReference type="GO" id="GO:0003700">
    <property type="term" value="F:DNA-binding transcription factor activity"/>
    <property type="evidence" value="ECO:0007669"/>
    <property type="project" value="InterPro"/>
</dbReference>
<gene>
    <name evidence="5" type="ORF">SAMN05216249_11851</name>
</gene>
<dbReference type="GO" id="GO:0043565">
    <property type="term" value="F:sequence-specific DNA binding"/>
    <property type="evidence" value="ECO:0007669"/>
    <property type="project" value="InterPro"/>
</dbReference>
<evidence type="ECO:0000256" key="2">
    <source>
        <dbReference type="ARBA" id="ARBA00023125"/>
    </source>
</evidence>
<dbReference type="EMBL" id="FOJY01000018">
    <property type="protein sequence ID" value="SFB30269.1"/>
    <property type="molecule type" value="Genomic_DNA"/>
</dbReference>
<evidence type="ECO:0000259" key="4">
    <source>
        <dbReference type="PROSITE" id="PS01124"/>
    </source>
</evidence>
<dbReference type="InterPro" id="IPR011256">
    <property type="entry name" value="Reg_factor_effector_dom_sf"/>
</dbReference>
<feature type="domain" description="HTH araC/xylS-type" evidence="4">
    <location>
        <begin position="6"/>
        <end position="103"/>
    </location>
</feature>
<organism evidence="5 6">
    <name type="scientific">Acetitomaculum ruminis DSM 5522</name>
    <dbReference type="NCBI Taxonomy" id="1120918"/>
    <lineage>
        <taxon>Bacteria</taxon>
        <taxon>Bacillati</taxon>
        <taxon>Bacillota</taxon>
        <taxon>Clostridia</taxon>
        <taxon>Lachnospirales</taxon>
        <taxon>Lachnospiraceae</taxon>
        <taxon>Acetitomaculum</taxon>
    </lineage>
</organism>
<name>A0A1I0ZX42_9FIRM</name>
<keyword evidence="3" id="KW-0804">Transcription</keyword>
<dbReference type="AlphaFoldDB" id="A0A1I0ZX42"/>
<dbReference type="PANTHER" id="PTHR47504">
    <property type="entry name" value="RIGHT ORIGIN-BINDING PROTEIN"/>
    <property type="match status" value="1"/>
</dbReference>
<evidence type="ECO:0000313" key="6">
    <source>
        <dbReference type="Proteomes" id="UP000198838"/>
    </source>
</evidence>
<dbReference type="SMART" id="SM00342">
    <property type="entry name" value="HTH_ARAC"/>
    <property type="match status" value="1"/>
</dbReference>
<dbReference type="PANTHER" id="PTHR47504:SF5">
    <property type="entry name" value="RIGHT ORIGIN-BINDING PROTEIN"/>
    <property type="match status" value="1"/>
</dbReference>
<sequence>MLKQLNDTINYIEEHLLDEKVIDEAMKRVSVSELHFKNVFFFLTGMSINEYVKNRRLSEANYDLLHGKKVTDIAFKYGYQSMDGFTRAFKNWCGFLPSEISRRGELKVFPKFNFIVKVSGGNSMKCRIIEKPAFNFVGVSKRVPMQFEGVNNAIVDLANSITQEQREEMHRLQNMEPFEVVNVSYNSDTEFKKEEGYLTHLIGVLTTEKEIGAGLETLPMKAGTWAVILSIMVYTFNSYKEDSYAAIGRAA</sequence>
<evidence type="ECO:0000256" key="3">
    <source>
        <dbReference type="ARBA" id="ARBA00023163"/>
    </source>
</evidence>
<dbReference type="Gene3D" id="3.20.80.10">
    <property type="entry name" value="Regulatory factor, effector binding domain"/>
    <property type="match status" value="1"/>
</dbReference>
<dbReference type="Gene3D" id="1.10.10.60">
    <property type="entry name" value="Homeodomain-like"/>
    <property type="match status" value="2"/>
</dbReference>
<keyword evidence="6" id="KW-1185">Reference proteome</keyword>
<dbReference type="Pfam" id="PF12833">
    <property type="entry name" value="HTH_18"/>
    <property type="match status" value="1"/>
</dbReference>
<dbReference type="SUPFAM" id="SSF46689">
    <property type="entry name" value="Homeodomain-like"/>
    <property type="match status" value="1"/>
</dbReference>
<dbReference type="InterPro" id="IPR018060">
    <property type="entry name" value="HTH_AraC"/>
</dbReference>
<dbReference type="InterPro" id="IPR050959">
    <property type="entry name" value="MarA-like"/>
</dbReference>
<dbReference type="Proteomes" id="UP000198838">
    <property type="component" value="Unassembled WGS sequence"/>
</dbReference>
<proteinExistence type="predicted"/>
<evidence type="ECO:0000313" key="5">
    <source>
        <dbReference type="EMBL" id="SFB30269.1"/>
    </source>
</evidence>
<keyword evidence="2" id="KW-0238">DNA-binding</keyword>
<dbReference type="InterPro" id="IPR029442">
    <property type="entry name" value="GyrI-like"/>
</dbReference>
<dbReference type="RefSeq" id="WP_242949135.1">
    <property type="nucleotide sequence ID" value="NZ_FOJY01000018.1"/>
</dbReference>
<protein>
    <submittedName>
        <fullName evidence="5">Transcriptional regulator, AraC family</fullName>
    </submittedName>
</protein>
<dbReference type="PROSITE" id="PS01124">
    <property type="entry name" value="HTH_ARAC_FAMILY_2"/>
    <property type="match status" value="1"/>
</dbReference>